<evidence type="ECO:0000259" key="22">
    <source>
        <dbReference type="PROSITE" id="PS50199"/>
    </source>
</evidence>
<feature type="compositionally biased region" description="Low complexity" evidence="21">
    <location>
        <begin position="1340"/>
        <end position="1355"/>
    </location>
</feature>
<evidence type="ECO:0000256" key="5">
    <source>
        <dbReference type="ARBA" id="ARBA00022723"/>
    </source>
</evidence>
<keyword evidence="15" id="KW-0539">Nucleus</keyword>
<feature type="region of interest" description="Disordered" evidence="21">
    <location>
        <begin position="867"/>
        <end position="888"/>
    </location>
</feature>
<dbReference type="PANTHER" id="PTHR23193">
    <property type="entry name" value="NUCLEAR PORE COMPLEX PROTEIN NUP"/>
    <property type="match status" value="1"/>
</dbReference>
<dbReference type="InterPro" id="IPR001876">
    <property type="entry name" value="Znf_RanBP2"/>
</dbReference>
<dbReference type="GO" id="GO:0003677">
    <property type="term" value="F:DNA binding"/>
    <property type="evidence" value="ECO:0007669"/>
    <property type="project" value="UniProtKB-KW"/>
</dbReference>
<dbReference type="GO" id="GO:0005643">
    <property type="term" value="C:nuclear pore"/>
    <property type="evidence" value="ECO:0007669"/>
    <property type="project" value="UniProtKB-SubCell"/>
</dbReference>
<gene>
    <name evidence="23" type="ORF">AGOR_G00211560</name>
</gene>
<comment type="subcellular location">
    <subcellularLocation>
        <location evidence="2">Nucleus membrane</location>
    </subcellularLocation>
    <subcellularLocation>
        <location evidence="3">Nucleus</location>
        <location evidence="3">Nuclear pore complex</location>
    </subcellularLocation>
</comment>
<protein>
    <recommendedName>
        <fullName evidence="17">Nuclear pore complex protein Nup153</fullName>
    </recommendedName>
    <alternativeName>
        <fullName evidence="19">153 kDa nucleoporin</fullName>
    </alternativeName>
    <alternativeName>
        <fullName evidence="18">Nucleoporin Nup153</fullName>
    </alternativeName>
</protein>
<dbReference type="FunFam" id="4.10.1060.10:FF:000001">
    <property type="entry name" value="Nuclear pore complex protein Nup153"/>
    <property type="match status" value="3"/>
</dbReference>
<evidence type="ECO:0000256" key="6">
    <source>
        <dbReference type="ARBA" id="ARBA00022737"/>
    </source>
</evidence>
<feature type="region of interest" description="Disordered" evidence="21">
    <location>
        <begin position="255"/>
        <end position="278"/>
    </location>
</feature>
<feature type="compositionally biased region" description="Polar residues" evidence="21">
    <location>
        <begin position="179"/>
        <end position="188"/>
    </location>
</feature>
<feature type="region of interest" description="Disordered" evidence="21">
    <location>
        <begin position="485"/>
        <end position="514"/>
    </location>
</feature>
<feature type="region of interest" description="Disordered" evidence="21">
    <location>
        <begin position="1"/>
        <end position="30"/>
    </location>
</feature>
<evidence type="ECO:0000256" key="4">
    <source>
        <dbReference type="ARBA" id="ARBA00022448"/>
    </source>
</evidence>
<dbReference type="PROSITE" id="PS01358">
    <property type="entry name" value="ZF_RANBP2_1"/>
    <property type="match status" value="3"/>
</dbReference>
<feature type="domain" description="RanBP2-type" evidence="22">
    <location>
        <begin position="813"/>
        <end position="842"/>
    </location>
</feature>
<evidence type="ECO:0000256" key="3">
    <source>
        <dbReference type="ARBA" id="ARBA00004567"/>
    </source>
</evidence>
<keyword evidence="6" id="KW-0677">Repeat</keyword>
<feature type="region of interest" description="Disordered" evidence="21">
    <location>
        <begin position="608"/>
        <end position="648"/>
    </location>
</feature>
<reference evidence="23" key="1">
    <citation type="submission" date="2021-01" db="EMBL/GenBank/DDBJ databases">
        <authorList>
            <person name="Zahm M."/>
            <person name="Roques C."/>
            <person name="Cabau C."/>
            <person name="Klopp C."/>
            <person name="Donnadieu C."/>
            <person name="Jouanno E."/>
            <person name="Lampietro C."/>
            <person name="Louis A."/>
            <person name="Herpin A."/>
            <person name="Echchiki A."/>
            <person name="Berthelot C."/>
            <person name="Parey E."/>
            <person name="Roest-Crollius H."/>
            <person name="Braasch I."/>
            <person name="Postlethwait J."/>
            <person name="Bobe J."/>
            <person name="Montfort J."/>
            <person name="Bouchez O."/>
            <person name="Begum T."/>
            <person name="Mejri S."/>
            <person name="Adams A."/>
            <person name="Chen W.-J."/>
            <person name="Guiguen Y."/>
        </authorList>
    </citation>
    <scope>NUCLEOTIDE SEQUENCE</scope>
    <source>
        <tissue evidence="23">Blood</tissue>
    </source>
</reference>
<evidence type="ECO:0000256" key="2">
    <source>
        <dbReference type="ARBA" id="ARBA00004126"/>
    </source>
</evidence>
<keyword evidence="8" id="KW-0509">mRNA transport</keyword>
<feature type="compositionally biased region" description="Low complexity" evidence="21">
    <location>
        <begin position="955"/>
        <end position="970"/>
    </location>
</feature>
<evidence type="ECO:0000256" key="19">
    <source>
        <dbReference type="ARBA" id="ARBA00079437"/>
    </source>
</evidence>
<evidence type="ECO:0000256" key="16">
    <source>
        <dbReference type="ARBA" id="ARBA00060842"/>
    </source>
</evidence>
<dbReference type="Gene3D" id="4.10.1060.10">
    <property type="entry name" value="Zinc finger, RanBP2-type"/>
    <property type="match status" value="3"/>
</dbReference>
<evidence type="ECO:0000256" key="9">
    <source>
        <dbReference type="ARBA" id="ARBA00022833"/>
    </source>
</evidence>
<feature type="compositionally biased region" description="Polar residues" evidence="21">
    <location>
        <begin position="1133"/>
        <end position="1145"/>
    </location>
</feature>
<feature type="domain" description="RanBP2-type" evidence="22">
    <location>
        <begin position="759"/>
        <end position="788"/>
    </location>
</feature>
<dbReference type="GO" id="GO:0051028">
    <property type="term" value="P:mRNA transport"/>
    <property type="evidence" value="ECO:0007669"/>
    <property type="project" value="UniProtKB-KW"/>
</dbReference>
<keyword evidence="5" id="KW-0479">Metal-binding</keyword>
<dbReference type="GO" id="GO:0006606">
    <property type="term" value="P:protein import into nucleus"/>
    <property type="evidence" value="ECO:0007669"/>
    <property type="project" value="TreeGrafter"/>
</dbReference>
<feature type="compositionally biased region" description="Low complexity" evidence="21">
    <location>
        <begin position="1080"/>
        <end position="1091"/>
    </location>
</feature>
<feature type="domain" description="RanBP2-type" evidence="22">
    <location>
        <begin position="679"/>
        <end position="708"/>
    </location>
</feature>
<evidence type="ECO:0000256" key="13">
    <source>
        <dbReference type="ARBA" id="ARBA00023132"/>
    </source>
</evidence>
<dbReference type="InterPro" id="IPR013913">
    <property type="entry name" value="Nup153_N"/>
</dbReference>
<feature type="region of interest" description="Disordered" evidence="21">
    <location>
        <begin position="340"/>
        <end position="465"/>
    </location>
</feature>
<feature type="compositionally biased region" description="Low complexity" evidence="21">
    <location>
        <begin position="95"/>
        <end position="106"/>
    </location>
</feature>
<evidence type="ECO:0000313" key="23">
    <source>
        <dbReference type="EMBL" id="KAI1886202.1"/>
    </source>
</evidence>
<evidence type="ECO:0000256" key="15">
    <source>
        <dbReference type="ARBA" id="ARBA00023242"/>
    </source>
</evidence>
<feature type="compositionally biased region" description="Polar residues" evidence="21">
    <location>
        <begin position="1372"/>
        <end position="1390"/>
    </location>
</feature>
<evidence type="ECO:0000256" key="14">
    <source>
        <dbReference type="ARBA" id="ARBA00023136"/>
    </source>
</evidence>
<evidence type="ECO:0000256" key="17">
    <source>
        <dbReference type="ARBA" id="ARBA00068609"/>
    </source>
</evidence>
<keyword evidence="13" id="KW-0906">Nuclear pore complex</keyword>
<keyword evidence="11" id="KW-0811">Translocation</keyword>
<evidence type="ECO:0000256" key="12">
    <source>
        <dbReference type="ARBA" id="ARBA00023125"/>
    </source>
</evidence>
<keyword evidence="14" id="KW-0472">Membrane</keyword>
<dbReference type="OrthoDB" id="79830at2759"/>
<dbReference type="EMBL" id="JAERUA010000020">
    <property type="protein sequence ID" value="KAI1886202.1"/>
    <property type="molecule type" value="Genomic_DNA"/>
</dbReference>
<feature type="compositionally biased region" description="Gly residues" evidence="21">
    <location>
        <begin position="930"/>
        <end position="945"/>
    </location>
</feature>
<accession>A0A8T3CRL3</accession>
<comment type="cofactor">
    <cofactor evidence="1">
        <name>Zn(2+)</name>
        <dbReference type="ChEBI" id="CHEBI:29105"/>
    </cofactor>
</comment>
<dbReference type="InterPro" id="IPR036443">
    <property type="entry name" value="Znf_RanBP2_sf"/>
</dbReference>
<dbReference type="GO" id="GO:0017056">
    <property type="term" value="F:structural constituent of nuclear pore"/>
    <property type="evidence" value="ECO:0007669"/>
    <property type="project" value="TreeGrafter"/>
</dbReference>
<feature type="compositionally biased region" description="Basic residues" evidence="21">
    <location>
        <begin position="1026"/>
        <end position="1047"/>
    </location>
</feature>
<dbReference type="PANTHER" id="PTHR23193:SF23">
    <property type="entry name" value="NUCLEAR PORE COMPLEX PROTEIN NUP153"/>
    <property type="match status" value="1"/>
</dbReference>
<keyword evidence="7 20" id="KW-0863">Zinc-finger</keyword>
<dbReference type="PROSITE" id="PS50199">
    <property type="entry name" value="ZF_RANBP2_2"/>
    <property type="match status" value="3"/>
</dbReference>
<keyword evidence="9" id="KW-0862">Zinc</keyword>
<dbReference type="Pfam" id="PF08604">
    <property type="entry name" value="Nup153"/>
    <property type="match status" value="1"/>
</dbReference>
<dbReference type="GO" id="GO:0008139">
    <property type="term" value="F:nuclear localization sequence binding"/>
    <property type="evidence" value="ECO:0007669"/>
    <property type="project" value="TreeGrafter"/>
</dbReference>
<dbReference type="SMART" id="SM00547">
    <property type="entry name" value="ZnF_RBZ"/>
    <property type="match status" value="3"/>
</dbReference>
<feature type="compositionally biased region" description="Basic residues" evidence="21">
    <location>
        <begin position="1391"/>
        <end position="1403"/>
    </location>
</feature>
<comment type="caution">
    <text evidence="23">The sequence shown here is derived from an EMBL/GenBank/DDBJ whole genome shotgun (WGS) entry which is preliminary data.</text>
</comment>
<dbReference type="Proteomes" id="UP000829720">
    <property type="component" value="Unassembled WGS sequence"/>
</dbReference>
<sequence>MASAGGGKIRSRRYHIASKPYAKSKQQGLISRVTDTVKSIVPSWLQSYFKNSGQAEAAAQDEEQPVPHQNSQPPHLPVDGEDASPLIDEQEPKASTSNSEPSTSRSALNFQDILARPPLNRTHLHLPSLDSSPALRGGASTLFSQPSTSSAPFTSGVASGYSLVKEIKDSGSLHEDDNISTTSGFSSRASDKDVTTSKNAPFIWSPENDRTHPGPQPAGSTLKKPAFNLSVFGTSSSSPSNSLILNSSKLGDSPFYPGKTTYGGSSATRSGARVRADTPYQAPVRRQIKVKGAASQPCGVTSLTARRILQSLERMSSPLADAKRIPSPCSLALPTALNRTDMGITHPQSKRKKLDNQLPPVQKLVTPSTPPVGGNRSISFRASLTPFSNLSGLQDRRNSKDRPARQSTQTTEAAVLPVESTSGLYPMSSTPAANGTDSRGSGGKMRRERSVRASTKPAPEDEVVEVPDLPPISLPISGSSLPTFNFSSPPAQSSITASTPAVSSTPLTNKVQPAATSPPCAPFTFSSPIVKATEPSVLPLSPSSGFTFSAPVAKPGLSDFNGKAAPAVTQVKPLSAADSQAKTNEEFEGPFQPAKTLKSGSVLDILRGPGFSSSSPASTSLPVKTPPTTLALSSDSASESSSKFKPAAGSWNYDTGDTVCLDTRTGPPPSGFGTLFAPPTGSWECDTCLVQNKAEASKCVACETPKPGTGVKPALTLPAFTEAPTASTPSNSNSSSATTATTNNLSSGFIGFGDKFKKPEGSWECDACMLENKAQDSKCVSCQTAKPGAAPAPSTAPETQRGLVGFGDKFKKPEGAWECDVCCVQNKADALQCVACQSNKPGAKVEPKGFGASSLSTSASTFTFGIQSSSSSSSSTDPAPASSGGFKFGDQGGFKFGNTSSGGFGGGFKFGASSSSSSTEDEKSKSQSEGSGGGFKFGIGAGIVFGSGSTESADQSQSKAPEAESSAAPAKTEESTFAPVAPAFTFSAPKDKPETTSRPPGPPPQTLQRLRLRPPPSVSGNFLKRSPWRASRRAALRSGNRRRKTQKRLPPPTLTSIAPAPTPTPAPTFSFRKVEDKAEPAAAAPASFRFSAAKEAENPAPPLGSPSASPTHPRRNQNPSSLLESLLRKRTQQRPPSRLSTSEGPPQTLRLLLNQRSGASSEPAPAKTFLFGQTQDSKPQPTAPQNAAAAPPTGAQPFLFGSSTSTPSFSFGATAPSTASSTASGSSAAPFVFGSAAASSAPPAFGAGATPAFGQGSSQPSAPAFGSGAPSLFSAPASQPPAFGVQPNATFGQQASATPSFGSAAASSSTAPGGGFQFGGASAFGASGGNAGVFAFGGAAGTPSAPSPAPAGAAQPPAPGGGFSFSQPPSFNIGSAKSSFTASNPGQHSISGRKIKMAVRRRK</sequence>
<evidence type="ECO:0000256" key="11">
    <source>
        <dbReference type="ARBA" id="ARBA00023010"/>
    </source>
</evidence>
<feature type="region of interest" description="Disordered" evidence="21">
    <location>
        <begin position="52"/>
        <end position="106"/>
    </location>
</feature>
<evidence type="ECO:0000256" key="10">
    <source>
        <dbReference type="ARBA" id="ARBA00022927"/>
    </source>
</evidence>
<feature type="compositionally biased region" description="Polar residues" evidence="21">
    <location>
        <begin position="376"/>
        <end position="392"/>
    </location>
</feature>
<keyword evidence="12" id="KW-0238">DNA-binding</keyword>
<evidence type="ECO:0000256" key="21">
    <source>
        <dbReference type="SAM" id="MobiDB-lite"/>
    </source>
</evidence>
<feature type="region of interest" description="Disordered" evidence="21">
    <location>
        <begin position="912"/>
        <end position="1201"/>
    </location>
</feature>
<evidence type="ECO:0000256" key="1">
    <source>
        <dbReference type="ARBA" id="ARBA00001947"/>
    </source>
</evidence>
<evidence type="ECO:0000256" key="8">
    <source>
        <dbReference type="ARBA" id="ARBA00022816"/>
    </source>
</evidence>
<feature type="compositionally biased region" description="Low complexity" evidence="21">
    <location>
        <begin position="1179"/>
        <end position="1201"/>
    </location>
</feature>
<feature type="region of interest" description="Disordered" evidence="21">
    <location>
        <begin position="171"/>
        <end position="223"/>
    </location>
</feature>
<keyword evidence="10" id="KW-0653">Protein transport</keyword>
<dbReference type="Pfam" id="PF00641">
    <property type="entry name" value="Zn_ribbon_RanBP"/>
    <property type="match status" value="3"/>
</dbReference>
<feature type="compositionally biased region" description="Basic and acidic residues" evidence="21">
    <location>
        <begin position="394"/>
        <end position="404"/>
    </location>
</feature>
<feature type="compositionally biased region" description="Polar residues" evidence="21">
    <location>
        <begin position="419"/>
        <end position="439"/>
    </location>
</feature>
<name>A0A8T3CRL3_9TELE</name>
<comment type="similarity">
    <text evidence="16">Belongs to the NUP153 family.</text>
</comment>
<organism evidence="23 24">
    <name type="scientific">Albula goreensis</name>
    <dbReference type="NCBI Taxonomy" id="1534307"/>
    <lineage>
        <taxon>Eukaryota</taxon>
        <taxon>Metazoa</taxon>
        <taxon>Chordata</taxon>
        <taxon>Craniata</taxon>
        <taxon>Vertebrata</taxon>
        <taxon>Euteleostomi</taxon>
        <taxon>Actinopterygii</taxon>
        <taxon>Neopterygii</taxon>
        <taxon>Teleostei</taxon>
        <taxon>Albuliformes</taxon>
        <taxon>Albulidae</taxon>
        <taxon>Albula</taxon>
    </lineage>
</organism>
<dbReference type="GO" id="GO:0008270">
    <property type="term" value="F:zinc ion binding"/>
    <property type="evidence" value="ECO:0007669"/>
    <property type="project" value="UniProtKB-KW"/>
</dbReference>
<dbReference type="InterPro" id="IPR026054">
    <property type="entry name" value="Nucleoporin"/>
</dbReference>
<feature type="region of interest" description="Disordered" evidence="21">
    <location>
        <begin position="1250"/>
        <end position="1289"/>
    </location>
</feature>
<evidence type="ECO:0000313" key="24">
    <source>
        <dbReference type="Proteomes" id="UP000829720"/>
    </source>
</evidence>
<dbReference type="SUPFAM" id="SSF90209">
    <property type="entry name" value="Ran binding protein zinc finger-like"/>
    <property type="match status" value="3"/>
</dbReference>
<keyword evidence="4" id="KW-0813">Transport</keyword>
<evidence type="ECO:0000256" key="18">
    <source>
        <dbReference type="ARBA" id="ARBA00078197"/>
    </source>
</evidence>
<evidence type="ECO:0000256" key="20">
    <source>
        <dbReference type="PROSITE-ProRule" id="PRU00322"/>
    </source>
</evidence>
<dbReference type="GO" id="GO:0031965">
    <property type="term" value="C:nuclear membrane"/>
    <property type="evidence" value="ECO:0007669"/>
    <property type="project" value="UniProtKB-SubCell"/>
</dbReference>
<keyword evidence="24" id="KW-1185">Reference proteome</keyword>
<proteinExistence type="inferred from homology"/>
<evidence type="ECO:0000256" key="7">
    <source>
        <dbReference type="ARBA" id="ARBA00022771"/>
    </source>
</evidence>
<dbReference type="GO" id="GO:0006405">
    <property type="term" value="P:RNA export from nucleus"/>
    <property type="evidence" value="ECO:0007669"/>
    <property type="project" value="TreeGrafter"/>
</dbReference>
<feature type="region of interest" description="Disordered" evidence="21">
    <location>
        <begin position="1340"/>
        <end position="1403"/>
    </location>
</feature>